<protein>
    <submittedName>
        <fullName evidence="11">LITAF domain-containing protein</fullName>
    </submittedName>
</protein>
<evidence type="ECO:0000256" key="7">
    <source>
        <dbReference type="ARBA" id="ARBA00023136"/>
    </source>
</evidence>
<dbReference type="WBParaSite" id="L893_g1704.t1">
    <property type="protein sequence ID" value="L893_g1704.t1"/>
    <property type="gene ID" value="L893_g1704"/>
</dbReference>
<comment type="similarity">
    <text evidence="4">Belongs to the CDIP1/LITAF family.</text>
</comment>
<evidence type="ECO:0000256" key="5">
    <source>
        <dbReference type="ARBA" id="ARBA00022723"/>
    </source>
</evidence>
<reference evidence="11" key="1">
    <citation type="submission" date="2016-11" db="UniProtKB">
        <authorList>
            <consortium name="WormBaseParasite"/>
        </authorList>
    </citation>
    <scope>IDENTIFICATION</scope>
</reference>
<keyword evidence="8" id="KW-0812">Transmembrane</keyword>
<dbReference type="SMART" id="SM00714">
    <property type="entry name" value="LITAF"/>
    <property type="match status" value="1"/>
</dbReference>
<sequence length="98" mass="11098">MPVYPVITGNTLEPVNEFPMTVPCPECKEVVVTRVDFSAGALTYLLVIVMMLFGLVCCAFIPCCVNSCKDAYHYCPNCQHFFGVYKRLRLDRTRLIVI</sequence>
<dbReference type="Proteomes" id="UP000095287">
    <property type="component" value="Unplaced"/>
</dbReference>
<evidence type="ECO:0000313" key="11">
    <source>
        <dbReference type="WBParaSite" id="L893_g1704.t1"/>
    </source>
</evidence>
<dbReference type="PROSITE" id="PS51837">
    <property type="entry name" value="LITAF"/>
    <property type="match status" value="1"/>
</dbReference>
<evidence type="ECO:0000256" key="6">
    <source>
        <dbReference type="ARBA" id="ARBA00022833"/>
    </source>
</evidence>
<keyword evidence="8" id="KW-1133">Transmembrane helix</keyword>
<proteinExistence type="inferred from homology"/>
<evidence type="ECO:0000256" key="4">
    <source>
        <dbReference type="ARBA" id="ARBA00005975"/>
    </source>
</evidence>
<dbReference type="GO" id="GO:0005765">
    <property type="term" value="C:lysosomal membrane"/>
    <property type="evidence" value="ECO:0007669"/>
    <property type="project" value="UniProtKB-SubCell"/>
</dbReference>
<dbReference type="PANTHER" id="PTHR23292:SF6">
    <property type="entry name" value="FI16602P1-RELATED"/>
    <property type="match status" value="1"/>
</dbReference>
<name>A0A1I7YKI0_9BILA</name>
<evidence type="ECO:0000256" key="1">
    <source>
        <dbReference type="ARBA" id="ARBA00004414"/>
    </source>
</evidence>
<dbReference type="GO" id="GO:0031902">
    <property type="term" value="C:late endosome membrane"/>
    <property type="evidence" value="ECO:0007669"/>
    <property type="project" value="UniProtKB-SubCell"/>
</dbReference>
<accession>A0A1I7YKI0</accession>
<keyword evidence="10" id="KW-1185">Reference proteome</keyword>
<dbReference type="AlphaFoldDB" id="A0A1I7YKI0"/>
<organism evidence="10 11">
    <name type="scientific">Steinernema glaseri</name>
    <dbReference type="NCBI Taxonomy" id="37863"/>
    <lineage>
        <taxon>Eukaryota</taxon>
        <taxon>Metazoa</taxon>
        <taxon>Ecdysozoa</taxon>
        <taxon>Nematoda</taxon>
        <taxon>Chromadorea</taxon>
        <taxon>Rhabditida</taxon>
        <taxon>Tylenchina</taxon>
        <taxon>Panagrolaimomorpha</taxon>
        <taxon>Strongyloidoidea</taxon>
        <taxon>Steinernematidae</taxon>
        <taxon>Steinernema</taxon>
    </lineage>
</organism>
<keyword evidence="7 8" id="KW-0472">Membrane</keyword>
<evidence type="ECO:0000259" key="9">
    <source>
        <dbReference type="PROSITE" id="PS51837"/>
    </source>
</evidence>
<evidence type="ECO:0000256" key="8">
    <source>
        <dbReference type="SAM" id="Phobius"/>
    </source>
</evidence>
<evidence type="ECO:0000313" key="10">
    <source>
        <dbReference type="Proteomes" id="UP000095287"/>
    </source>
</evidence>
<keyword evidence="6" id="KW-0862">Zinc</keyword>
<keyword evidence="5" id="KW-0479">Metal-binding</keyword>
<dbReference type="PANTHER" id="PTHR23292">
    <property type="entry name" value="LIPOPOLYSACCHARIDE-INDUCED TUMOR NECROSIS FACTOR-ALPHA FACTOR"/>
    <property type="match status" value="1"/>
</dbReference>
<feature type="transmembrane region" description="Helical" evidence="8">
    <location>
        <begin position="41"/>
        <end position="65"/>
    </location>
</feature>
<dbReference type="GO" id="GO:0008270">
    <property type="term" value="F:zinc ion binding"/>
    <property type="evidence" value="ECO:0007669"/>
    <property type="project" value="TreeGrafter"/>
</dbReference>
<dbReference type="InterPro" id="IPR006629">
    <property type="entry name" value="LITAF"/>
</dbReference>
<dbReference type="Pfam" id="PF10601">
    <property type="entry name" value="zf-LITAF-like"/>
    <property type="match status" value="1"/>
</dbReference>
<dbReference type="InterPro" id="IPR037519">
    <property type="entry name" value="LITAF_fam"/>
</dbReference>
<evidence type="ECO:0000256" key="3">
    <source>
        <dbReference type="ARBA" id="ARBA00004630"/>
    </source>
</evidence>
<comment type="subcellular location">
    <subcellularLocation>
        <location evidence="2">Endosome membrane</location>
        <topology evidence="2">Peripheral membrane protein</topology>
    </subcellularLocation>
    <subcellularLocation>
        <location evidence="1">Late endosome membrane</location>
    </subcellularLocation>
    <subcellularLocation>
        <location evidence="3">Lysosome membrane</location>
        <topology evidence="3">Peripheral membrane protein</topology>
        <orientation evidence="3">Cytoplasmic side</orientation>
    </subcellularLocation>
</comment>
<feature type="domain" description="LITAF" evidence="9">
    <location>
        <begin position="4"/>
        <end position="87"/>
    </location>
</feature>
<evidence type="ECO:0000256" key="2">
    <source>
        <dbReference type="ARBA" id="ARBA00004481"/>
    </source>
</evidence>